<accession>A0AAP7LV21</accession>
<comment type="caution">
    <text evidence="2">The sequence shown here is derived from an EMBL/GenBank/DDBJ whole genome shotgun (WGS) entry which is preliminary data.</text>
</comment>
<name>A0AAP7LV21_9STAP</name>
<keyword evidence="1" id="KW-0472">Membrane</keyword>
<keyword evidence="1" id="KW-0812">Transmembrane</keyword>
<gene>
    <name evidence="2" type="ORF">ASS94_00955</name>
</gene>
<dbReference type="RefSeq" id="WP_069854324.1">
    <property type="nucleotide sequence ID" value="NZ_LNPX01000004.1"/>
</dbReference>
<evidence type="ECO:0000313" key="2">
    <source>
        <dbReference type="EMBL" id="OEK58924.1"/>
    </source>
</evidence>
<protein>
    <submittedName>
        <fullName evidence="2">Uncharacterized protein</fullName>
    </submittedName>
</protein>
<feature type="transmembrane region" description="Helical" evidence="1">
    <location>
        <begin position="38"/>
        <end position="61"/>
    </location>
</feature>
<sequence length="256" mass="29122">MIPILLVIILLIGLVFFGITKPIKNPKYDATVRHVGKFYLSTIIALSVAFFVLIGLIVYWINETVKGFNNFGTVIESLEKNKSFIHAIEQISIPQELSNQLAIPMTISTLLTITAFMIVLYTGVLAIYKLIVTIIAYKQQKGNEAVKSLLYSIENGDTQQTIKAYFEIKDNKDTHELFISQWKAIVNVLLLGGEVEEAESLNSYVHEREKYCIFGKRIIRSNYKVSLFDYDGLQKDKDRGKAKIEKHTTKKEVAHK</sequence>
<evidence type="ECO:0000256" key="1">
    <source>
        <dbReference type="SAM" id="Phobius"/>
    </source>
</evidence>
<dbReference type="AlphaFoldDB" id="A0AAP7LV21"/>
<feature type="transmembrane region" description="Helical" evidence="1">
    <location>
        <begin position="110"/>
        <end position="131"/>
    </location>
</feature>
<dbReference type="EMBL" id="LNPX01000004">
    <property type="protein sequence ID" value="OEK58924.1"/>
    <property type="molecule type" value="Genomic_DNA"/>
</dbReference>
<evidence type="ECO:0000313" key="3">
    <source>
        <dbReference type="Proteomes" id="UP000095464"/>
    </source>
</evidence>
<organism evidence="2 3">
    <name type="scientific">Staphylococcus equorum</name>
    <dbReference type="NCBI Taxonomy" id="246432"/>
    <lineage>
        <taxon>Bacteria</taxon>
        <taxon>Bacillati</taxon>
        <taxon>Bacillota</taxon>
        <taxon>Bacilli</taxon>
        <taxon>Bacillales</taxon>
        <taxon>Staphylococcaceae</taxon>
        <taxon>Staphylococcus</taxon>
    </lineage>
</organism>
<proteinExistence type="predicted"/>
<keyword evidence="1" id="KW-1133">Transmembrane helix</keyword>
<reference evidence="3" key="1">
    <citation type="submission" date="2015-11" db="EMBL/GenBank/DDBJ databases">
        <title>Genomic diversity of Staphylococcus saprophyticus strains from urinary tract infections, animal surfaces, and fermented foods.</title>
        <authorList>
            <person name="Wolfe B.E."/>
        </authorList>
    </citation>
    <scope>NUCLEOTIDE SEQUENCE [LARGE SCALE GENOMIC DNA]</scope>
    <source>
        <strain evidence="3">738_7</strain>
    </source>
</reference>
<dbReference type="Proteomes" id="UP000095464">
    <property type="component" value="Unassembled WGS sequence"/>
</dbReference>